<dbReference type="EMBL" id="BLAL01000040">
    <property type="protein sequence ID" value="GES78867.1"/>
    <property type="molecule type" value="Genomic_DNA"/>
</dbReference>
<dbReference type="InterPro" id="IPR045379">
    <property type="entry name" value="Crinkler_N"/>
</dbReference>
<evidence type="ECO:0000256" key="1">
    <source>
        <dbReference type="ARBA" id="ARBA00004340"/>
    </source>
</evidence>
<proteinExistence type="predicted"/>
<dbReference type="Proteomes" id="UP000615446">
    <property type="component" value="Unassembled WGS sequence"/>
</dbReference>
<comment type="caution">
    <text evidence="5">The sequence shown here is derived from an EMBL/GenBank/DDBJ whole genome shotgun (WGS) entry which is preliminary data.</text>
</comment>
<name>A0A8H3KZR9_9GLOM</name>
<feature type="domain" description="Crinkler effector protein N-terminal" evidence="4">
    <location>
        <begin position="11"/>
        <end position="68"/>
    </location>
</feature>
<evidence type="ECO:0000313" key="6">
    <source>
        <dbReference type="Proteomes" id="UP000615446"/>
    </source>
</evidence>
<organism evidence="5 6">
    <name type="scientific">Rhizophagus clarus</name>
    <dbReference type="NCBI Taxonomy" id="94130"/>
    <lineage>
        <taxon>Eukaryota</taxon>
        <taxon>Fungi</taxon>
        <taxon>Fungi incertae sedis</taxon>
        <taxon>Mucoromycota</taxon>
        <taxon>Glomeromycotina</taxon>
        <taxon>Glomeromycetes</taxon>
        <taxon>Glomerales</taxon>
        <taxon>Glomeraceae</taxon>
        <taxon>Rhizophagus</taxon>
    </lineage>
</organism>
<keyword evidence="3" id="KW-0964">Secreted</keyword>
<dbReference type="AlphaFoldDB" id="A0A8H3KZR9"/>
<accession>A0A8H3KZR9</accession>
<evidence type="ECO:0000256" key="3">
    <source>
        <dbReference type="ARBA" id="ARBA00022525"/>
    </source>
</evidence>
<dbReference type="Pfam" id="PF20147">
    <property type="entry name" value="Crinkler"/>
    <property type="match status" value="1"/>
</dbReference>
<dbReference type="OrthoDB" id="2409492at2759"/>
<evidence type="ECO:0000313" key="5">
    <source>
        <dbReference type="EMBL" id="GES78867.1"/>
    </source>
</evidence>
<dbReference type="GO" id="GO:0005576">
    <property type="term" value="C:extracellular region"/>
    <property type="evidence" value="ECO:0007669"/>
    <property type="project" value="UniProtKB-SubCell"/>
</dbReference>
<reference evidence="5" key="1">
    <citation type="submission" date="2019-10" db="EMBL/GenBank/DDBJ databases">
        <title>Conservation and host-specific expression of non-tandemly repeated heterogenous ribosome RNA gene in arbuscular mycorrhizal fungi.</title>
        <authorList>
            <person name="Maeda T."/>
            <person name="Kobayashi Y."/>
            <person name="Nakagawa T."/>
            <person name="Ezawa T."/>
            <person name="Yamaguchi K."/>
            <person name="Bino T."/>
            <person name="Nishimoto Y."/>
            <person name="Shigenobu S."/>
            <person name="Kawaguchi M."/>
        </authorList>
    </citation>
    <scope>NUCLEOTIDE SEQUENCE</scope>
    <source>
        <strain evidence="5">HR1</strain>
    </source>
</reference>
<protein>
    <recommendedName>
        <fullName evidence="4">Crinkler effector protein N-terminal domain-containing protein</fullName>
    </recommendedName>
</protein>
<comment type="subcellular location">
    <subcellularLocation>
        <location evidence="1">Host cell</location>
    </subcellularLocation>
    <subcellularLocation>
        <location evidence="2">Secreted</location>
    </subcellularLocation>
</comment>
<gene>
    <name evidence="5" type="ORF">RCL2_000617800</name>
</gene>
<evidence type="ECO:0000256" key="2">
    <source>
        <dbReference type="ARBA" id="ARBA00004613"/>
    </source>
</evidence>
<dbReference type="GO" id="GO:0043657">
    <property type="term" value="C:host cell"/>
    <property type="evidence" value="ECO:0007669"/>
    <property type="project" value="UniProtKB-SubCell"/>
</dbReference>
<evidence type="ECO:0000259" key="4">
    <source>
        <dbReference type="Pfam" id="PF20147"/>
    </source>
</evidence>
<sequence length="93" mass="10740">MSTVELISTPVTLWCIARGSTTAFKVTAGMDNDLSDLRELIRNKKPNDFANVDPNNLILWHVNIGQNRNKHTYCNWNPYYCNLLLIFQENQLV</sequence>